<dbReference type="OrthoDB" id="5897830at2759"/>
<organism evidence="1 2">
    <name type="scientific">Strongylus vulgaris</name>
    <name type="common">Blood worm</name>
    <dbReference type="NCBI Taxonomy" id="40348"/>
    <lineage>
        <taxon>Eukaryota</taxon>
        <taxon>Metazoa</taxon>
        <taxon>Ecdysozoa</taxon>
        <taxon>Nematoda</taxon>
        <taxon>Chromadorea</taxon>
        <taxon>Rhabditida</taxon>
        <taxon>Rhabditina</taxon>
        <taxon>Rhabditomorpha</taxon>
        <taxon>Strongyloidea</taxon>
        <taxon>Strongylidae</taxon>
        <taxon>Strongylus</taxon>
    </lineage>
</organism>
<dbReference type="AlphaFoldDB" id="A0A3P7IKU6"/>
<evidence type="ECO:0000313" key="1">
    <source>
        <dbReference type="EMBL" id="VDM66214.1"/>
    </source>
</evidence>
<evidence type="ECO:0000313" key="2">
    <source>
        <dbReference type="Proteomes" id="UP000270094"/>
    </source>
</evidence>
<gene>
    <name evidence="1" type="ORF">SVUK_LOCUS1212</name>
</gene>
<protein>
    <submittedName>
        <fullName evidence="1">Uncharacterized protein</fullName>
    </submittedName>
</protein>
<sequence>MLIFFTLVVACLAKLDLRVKLSLKEAEKLTGSDLDEYLLRHQKLFKVGESKQAVERMKHLMDSKFLVEPKEEERKKIPIDKDEVIPEKAIGI</sequence>
<reference evidence="1 2" key="1">
    <citation type="submission" date="2018-11" db="EMBL/GenBank/DDBJ databases">
        <authorList>
            <consortium name="Pathogen Informatics"/>
        </authorList>
    </citation>
    <scope>NUCLEOTIDE SEQUENCE [LARGE SCALE GENOMIC DNA]</scope>
</reference>
<proteinExistence type="predicted"/>
<name>A0A3P7IKU6_STRVU</name>
<dbReference type="EMBL" id="UYYB01002317">
    <property type="protein sequence ID" value="VDM66214.1"/>
    <property type="molecule type" value="Genomic_DNA"/>
</dbReference>
<keyword evidence="2" id="KW-1185">Reference proteome</keyword>
<accession>A0A3P7IKU6</accession>
<dbReference type="Proteomes" id="UP000270094">
    <property type="component" value="Unassembled WGS sequence"/>
</dbReference>